<dbReference type="Proteomes" id="UP000540656">
    <property type="component" value="Unassembled WGS sequence"/>
</dbReference>
<name>A0A7Y9RYL1_9ACTN</name>
<evidence type="ECO:0000313" key="2">
    <source>
        <dbReference type="Proteomes" id="UP000540656"/>
    </source>
</evidence>
<protein>
    <submittedName>
        <fullName evidence="1">Uncharacterized protein YukE</fullName>
    </submittedName>
</protein>
<dbReference type="EMBL" id="JACCAA010000001">
    <property type="protein sequence ID" value="NYG59047.1"/>
    <property type="molecule type" value="Genomic_DNA"/>
</dbReference>
<proteinExistence type="predicted"/>
<dbReference type="RefSeq" id="WP_179502141.1">
    <property type="nucleotide sequence ID" value="NZ_JACCAA010000001.1"/>
</dbReference>
<dbReference type="InterPro" id="IPR036689">
    <property type="entry name" value="ESAT-6-like_sf"/>
</dbReference>
<dbReference type="AlphaFoldDB" id="A0A7Y9RYL1"/>
<keyword evidence="2" id="KW-1185">Reference proteome</keyword>
<accession>A0A7Y9RYL1</accession>
<reference evidence="1 2" key="1">
    <citation type="submission" date="2020-07" db="EMBL/GenBank/DDBJ databases">
        <title>Sequencing the genomes of 1000 actinobacteria strains.</title>
        <authorList>
            <person name="Klenk H.-P."/>
        </authorList>
    </citation>
    <scope>NUCLEOTIDE SEQUENCE [LARGE SCALE GENOMIC DNA]</scope>
    <source>
        <strain evidence="1 2">DSM 23819</strain>
    </source>
</reference>
<sequence>MYGESATMRKRADQLRDQATDIRSMADRLVGQIEAINWEGRAAADMRARIHDRAAHLRDCADLHETASESLTKHVVEVERLKDSIEGVQRRATSLVADARTRIAQLQAEDTPAGVTIDPTDSDRILSQFVPPAKGHKDWLTVELPGL</sequence>
<dbReference type="Gene3D" id="1.10.287.1060">
    <property type="entry name" value="ESAT-6-like"/>
    <property type="match status" value="1"/>
</dbReference>
<gene>
    <name evidence="1" type="ORF">BJ980_001970</name>
</gene>
<dbReference type="SUPFAM" id="SSF140453">
    <property type="entry name" value="EsxAB dimer-like"/>
    <property type="match status" value="1"/>
</dbReference>
<organism evidence="1 2">
    <name type="scientific">Nocardioides daedukensis</name>
    <dbReference type="NCBI Taxonomy" id="634462"/>
    <lineage>
        <taxon>Bacteria</taxon>
        <taxon>Bacillati</taxon>
        <taxon>Actinomycetota</taxon>
        <taxon>Actinomycetes</taxon>
        <taxon>Propionibacteriales</taxon>
        <taxon>Nocardioidaceae</taxon>
        <taxon>Nocardioides</taxon>
    </lineage>
</organism>
<evidence type="ECO:0000313" key="1">
    <source>
        <dbReference type="EMBL" id="NYG59047.1"/>
    </source>
</evidence>
<comment type="caution">
    <text evidence="1">The sequence shown here is derived from an EMBL/GenBank/DDBJ whole genome shotgun (WGS) entry which is preliminary data.</text>
</comment>